<evidence type="ECO:0000313" key="7">
    <source>
        <dbReference type="Proteomes" id="UP000183447"/>
    </source>
</evidence>
<evidence type="ECO:0000256" key="2">
    <source>
        <dbReference type="ARBA" id="ARBA00022448"/>
    </source>
</evidence>
<evidence type="ECO:0000259" key="5">
    <source>
        <dbReference type="PROSITE" id="PS50893"/>
    </source>
</evidence>
<keyword evidence="7" id="KW-1185">Reference proteome</keyword>
<evidence type="ECO:0000256" key="3">
    <source>
        <dbReference type="ARBA" id="ARBA00022741"/>
    </source>
</evidence>
<evidence type="ECO:0000256" key="1">
    <source>
        <dbReference type="ARBA" id="ARBA00005417"/>
    </source>
</evidence>
<dbReference type="InterPro" id="IPR027417">
    <property type="entry name" value="P-loop_NTPase"/>
</dbReference>
<protein>
    <submittedName>
        <fullName evidence="6">NitT/TauT family transport system ATP-binding protein</fullName>
    </submittedName>
</protein>
<dbReference type="InterPro" id="IPR017871">
    <property type="entry name" value="ABC_transporter-like_CS"/>
</dbReference>
<dbReference type="PROSITE" id="PS00211">
    <property type="entry name" value="ABC_TRANSPORTER_1"/>
    <property type="match status" value="1"/>
</dbReference>
<name>A0A1K2HXX6_9HYPH</name>
<dbReference type="PANTHER" id="PTHR42788:SF13">
    <property type="entry name" value="ALIPHATIC SULFONATES IMPORT ATP-BINDING PROTEIN SSUB"/>
    <property type="match status" value="1"/>
</dbReference>
<sequence>MVTNTAAGTPPAASPIVYELAGITKSYAGQRLTALERVDFVLRKGTFASVIGSSGCGKSTLLKIMAGLIPPSGGRATLDGTPVTGPRADIGMMFQQATLLPWLTTLQNVLLPIEVRDGKAAAREARPRAMTLLQTVGLKGFEASYPDQLSGGMAQRAAICRMLVSEPVVFLLDEPFSALDEITRDFMNMELQRLCAAWEATAFLVTHSINEAVLLSDVVYVMAARPGRIAEIVPIDLPRPRTLDMVNSPEFGAYVRRIRERLDTGAFK</sequence>
<dbReference type="EMBL" id="FPKU01000002">
    <property type="protein sequence ID" value="SFZ84589.1"/>
    <property type="molecule type" value="Genomic_DNA"/>
</dbReference>
<dbReference type="AlphaFoldDB" id="A0A1K2HXX6"/>
<dbReference type="GO" id="GO:0005524">
    <property type="term" value="F:ATP binding"/>
    <property type="evidence" value="ECO:0007669"/>
    <property type="project" value="UniProtKB-KW"/>
</dbReference>
<dbReference type="InterPro" id="IPR003593">
    <property type="entry name" value="AAA+_ATPase"/>
</dbReference>
<proteinExistence type="inferred from homology"/>
<keyword evidence="4 6" id="KW-0067">ATP-binding</keyword>
<dbReference type="SUPFAM" id="SSF52540">
    <property type="entry name" value="P-loop containing nucleoside triphosphate hydrolases"/>
    <property type="match status" value="1"/>
</dbReference>
<dbReference type="SMART" id="SM00382">
    <property type="entry name" value="AAA"/>
    <property type="match status" value="1"/>
</dbReference>
<evidence type="ECO:0000256" key="4">
    <source>
        <dbReference type="ARBA" id="ARBA00022840"/>
    </source>
</evidence>
<keyword evidence="2" id="KW-0813">Transport</keyword>
<keyword evidence="3" id="KW-0547">Nucleotide-binding</keyword>
<dbReference type="PANTHER" id="PTHR42788">
    <property type="entry name" value="TAURINE IMPORT ATP-BINDING PROTEIN-RELATED"/>
    <property type="match status" value="1"/>
</dbReference>
<dbReference type="OrthoDB" id="9807242at2"/>
<dbReference type="Gene3D" id="3.40.50.300">
    <property type="entry name" value="P-loop containing nucleotide triphosphate hydrolases"/>
    <property type="match status" value="1"/>
</dbReference>
<gene>
    <name evidence="6" type="ORF">SAMN02983003_2102</name>
</gene>
<reference evidence="6 7" key="1">
    <citation type="submission" date="2016-11" db="EMBL/GenBank/DDBJ databases">
        <authorList>
            <person name="Jaros S."/>
            <person name="Januszkiewicz K."/>
            <person name="Wedrychowicz H."/>
        </authorList>
    </citation>
    <scope>NUCLEOTIDE SEQUENCE [LARGE SCALE GENOMIC DNA]</scope>
    <source>
        <strain evidence="6 7">ATCC 23634</strain>
    </source>
</reference>
<accession>A0A1K2HXX6</accession>
<dbReference type="InterPro" id="IPR003439">
    <property type="entry name" value="ABC_transporter-like_ATP-bd"/>
</dbReference>
<dbReference type="GO" id="GO:0016887">
    <property type="term" value="F:ATP hydrolysis activity"/>
    <property type="evidence" value="ECO:0007669"/>
    <property type="project" value="InterPro"/>
</dbReference>
<evidence type="ECO:0000313" key="6">
    <source>
        <dbReference type="EMBL" id="SFZ84589.1"/>
    </source>
</evidence>
<organism evidence="6 7">
    <name type="scientific">Devosia enhydra</name>
    <dbReference type="NCBI Taxonomy" id="665118"/>
    <lineage>
        <taxon>Bacteria</taxon>
        <taxon>Pseudomonadati</taxon>
        <taxon>Pseudomonadota</taxon>
        <taxon>Alphaproteobacteria</taxon>
        <taxon>Hyphomicrobiales</taxon>
        <taxon>Devosiaceae</taxon>
        <taxon>Devosia</taxon>
    </lineage>
</organism>
<dbReference type="InterPro" id="IPR050166">
    <property type="entry name" value="ABC_transporter_ATP-bind"/>
</dbReference>
<feature type="domain" description="ABC transporter" evidence="5">
    <location>
        <begin position="18"/>
        <end position="249"/>
    </location>
</feature>
<dbReference type="Proteomes" id="UP000183447">
    <property type="component" value="Unassembled WGS sequence"/>
</dbReference>
<dbReference type="PROSITE" id="PS50893">
    <property type="entry name" value="ABC_TRANSPORTER_2"/>
    <property type="match status" value="1"/>
</dbReference>
<dbReference type="CDD" id="cd03293">
    <property type="entry name" value="ABC_NrtD_SsuB_transporters"/>
    <property type="match status" value="1"/>
</dbReference>
<dbReference type="STRING" id="665118.SAMN02983003_2102"/>
<comment type="similarity">
    <text evidence="1">Belongs to the ABC transporter superfamily.</text>
</comment>
<dbReference type="Pfam" id="PF00005">
    <property type="entry name" value="ABC_tran"/>
    <property type="match status" value="1"/>
</dbReference>